<evidence type="ECO:0000256" key="8">
    <source>
        <dbReference type="ARBA" id="ARBA00038436"/>
    </source>
</evidence>
<dbReference type="GO" id="GO:0005886">
    <property type="term" value="C:plasma membrane"/>
    <property type="evidence" value="ECO:0007669"/>
    <property type="project" value="UniProtKB-SubCell"/>
</dbReference>
<keyword evidence="6 9" id="KW-1133">Transmembrane helix</keyword>
<evidence type="ECO:0000259" key="10">
    <source>
        <dbReference type="Pfam" id="PF04290"/>
    </source>
</evidence>
<evidence type="ECO:0000256" key="3">
    <source>
        <dbReference type="ARBA" id="ARBA00022475"/>
    </source>
</evidence>
<evidence type="ECO:0000256" key="9">
    <source>
        <dbReference type="RuleBase" id="RU369079"/>
    </source>
</evidence>
<accession>A0A1I3JQG4</accession>
<dbReference type="PANTHER" id="PTHR35011:SF2">
    <property type="entry name" value="2,3-DIKETO-L-GULONATE TRAP TRANSPORTER SMALL PERMEASE PROTEIN YIAM"/>
    <property type="match status" value="1"/>
</dbReference>
<dbReference type="InterPro" id="IPR007387">
    <property type="entry name" value="TRAP_DctQ"/>
</dbReference>
<dbReference type="GO" id="GO:0022857">
    <property type="term" value="F:transmembrane transporter activity"/>
    <property type="evidence" value="ECO:0007669"/>
    <property type="project" value="UniProtKB-UniRule"/>
</dbReference>
<comment type="subunit">
    <text evidence="9">The complex comprises the extracytoplasmic solute receptor protein and the two transmembrane proteins.</text>
</comment>
<feature type="transmembrane region" description="Helical" evidence="9">
    <location>
        <begin position="72"/>
        <end position="90"/>
    </location>
</feature>
<evidence type="ECO:0000256" key="4">
    <source>
        <dbReference type="ARBA" id="ARBA00022519"/>
    </source>
</evidence>
<organism evidence="11 12">
    <name type="scientific">Celeribacter neptunius</name>
    <dbReference type="NCBI Taxonomy" id="588602"/>
    <lineage>
        <taxon>Bacteria</taxon>
        <taxon>Pseudomonadati</taxon>
        <taxon>Pseudomonadota</taxon>
        <taxon>Alphaproteobacteria</taxon>
        <taxon>Rhodobacterales</taxon>
        <taxon>Roseobacteraceae</taxon>
        <taxon>Celeribacter</taxon>
    </lineage>
</organism>
<keyword evidence="12" id="KW-1185">Reference proteome</keyword>
<dbReference type="Proteomes" id="UP000199630">
    <property type="component" value="Unassembled WGS sequence"/>
</dbReference>
<dbReference type="STRING" id="588602.SAMN04487991_0431"/>
<evidence type="ECO:0000256" key="6">
    <source>
        <dbReference type="ARBA" id="ARBA00022989"/>
    </source>
</evidence>
<dbReference type="OrthoDB" id="7866592at2"/>
<dbReference type="GO" id="GO:0015740">
    <property type="term" value="P:C4-dicarboxylate transport"/>
    <property type="evidence" value="ECO:0007669"/>
    <property type="project" value="TreeGrafter"/>
</dbReference>
<feature type="transmembrane region" description="Helical" evidence="9">
    <location>
        <begin position="152"/>
        <end position="176"/>
    </location>
</feature>
<dbReference type="Pfam" id="PF04290">
    <property type="entry name" value="DctQ"/>
    <property type="match status" value="1"/>
</dbReference>
<gene>
    <name evidence="11" type="ORF">SAMN04487991_0431</name>
</gene>
<name>A0A1I3JQG4_9RHOB</name>
<feature type="transmembrane region" description="Helical" evidence="9">
    <location>
        <begin position="111"/>
        <end position="132"/>
    </location>
</feature>
<dbReference type="PANTHER" id="PTHR35011">
    <property type="entry name" value="2,3-DIKETO-L-GULONATE TRAP TRANSPORTER SMALL PERMEASE PROTEIN YIAM"/>
    <property type="match status" value="1"/>
</dbReference>
<reference evidence="12" key="1">
    <citation type="submission" date="2016-10" db="EMBL/GenBank/DDBJ databases">
        <authorList>
            <person name="Varghese N."/>
            <person name="Submissions S."/>
        </authorList>
    </citation>
    <scope>NUCLEOTIDE SEQUENCE [LARGE SCALE GENOMIC DNA]</scope>
    <source>
        <strain evidence="12">DSM 26471</strain>
    </source>
</reference>
<comment type="function">
    <text evidence="9">Part of the tripartite ATP-independent periplasmic (TRAP) transport system.</text>
</comment>
<dbReference type="InterPro" id="IPR055348">
    <property type="entry name" value="DctQ"/>
</dbReference>
<proteinExistence type="inferred from homology"/>
<dbReference type="EMBL" id="FORH01000001">
    <property type="protein sequence ID" value="SFI62509.1"/>
    <property type="molecule type" value="Genomic_DNA"/>
</dbReference>
<feature type="transmembrane region" description="Helical" evidence="9">
    <location>
        <begin position="39"/>
        <end position="60"/>
    </location>
</feature>
<keyword evidence="7 9" id="KW-0472">Membrane</keyword>
<sequence length="196" mass="21680">MRMRSTMPLSNGSKLMTQNSDTSVGGAFGLRRFAVWVEFAAAFLMGLVTLLAFVSAVMRYAFSAPIPDSHDIGRLALGVAIFWGVATVNYTGTHISVDLLYELLGKTWRRVMDFISTALVLVSFAVLTVMMSKNAQDVFATGEHSYDLRFEIWPAYWLMVIGAGLATLTTALRLWLIIKNETPHAHEEPSALVTEE</sequence>
<protein>
    <recommendedName>
        <fullName evidence="9">TRAP transporter small permease protein</fullName>
    </recommendedName>
</protein>
<keyword evidence="5 9" id="KW-0812">Transmembrane</keyword>
<feature type="domain" description="Tripartite ATP-independent periplasmic transporters DctQ component" evidence="10">
    <location>
        <begin position="49"/>
        <end position="178"/>
    </location>
</feature>
<evidence type="ECO:0000256" key="2">
    <source>
        <dbReference type="ARBA" id="ARBA00022448"/>
    </source>
</evidence>
<evidence type="ECO:0000256" key="1">
    <source>
        <dbReference type="ARBA" id="ARBA00004429"/>
    </source>
</evidence>
<evidence type="ECO:0000313" key="11">
    <source>
        <dbReference type="EMBL" id="SFI62509.1"/>
    </source>
</evidence>
<keyword evidence="3" id="KW-1003">Cell membrane</keyword>
<evidence type="ECO:0000256" key="5">
    <source>
        <dbReference type="ARBA" id="ARBA00022692"/>
    </source>
</evidence>
<keyword evidence="4 9" id="KW-0997">Cell inner membrane</keyword>
<keyword evidence="2 9" id="KW-0813">Transport</keyword>
<evidence type="ECO:0000313" key="12">
    <source>
        <dbReference type="Proteomes" id="UP000199630"/>
    </source>
</evidence>
<evidence type="ECO:0000256" key="7">
    <source>
        <dbReference type="ARBA" id="ARBA00023136"/>
    </source>
</evidence>
<comment type="subcellular location">
    <subcellularLocation>
        <location evidence="1 9">Cell inner membrane</location>
        <topology evidence="1 9">Multi-pass membrane protein</topology>
    </subcellularLocation>
</comment>
<comment type="similarity">
    <text evidence="8 9">Belongs to the TRAP transporter small permease family.</text>
</comment>
<dbReference type="AlphaFoldDB" id="A0A1I3JQG4"/>